<dbReference type="Gene3D" id="3.10.20.440">
    <property type="entry name" value="2Fe-2S iron-sulphur cluster binding domain, sarcosine oxidase, alpha subunit, N-terminal domain"/>
    <property type="match status" value="1"/>
</dbReference>
<dbReference type="InterPro" id="IPR013977">
    <property type="entry name" value="GcvT_C"/>
</dbReference>
<dbReference type="Pfam" id="PF17806">
    <property type="entry name" value="SO_alpha_A3"/>
    <property type="match status" value="1"/>
</dbReference>
<dbReference type="InterPro" id="IPR006222">
    <property type="entry name" value="GCVT_N"/>
</dbReference>
<dbReference type="InterPro" id="IPR029043">
    <property type="entry name" value="GcvT/YgfZ_C"/>
</dbReference>
<dbReference type="Pfam" id="PF13510">
    <property type="entry name" value="Fer2_4"/>
    <property type="match status" value="1"/>
</dbReference>
<dbReference type="Gene3D" id="3.30.1360.120">
    <property type="entry name" value="Probable tRNA modification gtpase trme, domain 1"/>
    <property type="match status" value="1"/>
</dbReference>
<dbReference type="KEGG" id="dli:dnl_32450"/>
<dbReference type="InterPro" id="IPR036188">
    <property type="entry name" value="FAD/NAD-bd_sf"/>
</dbReference>
<evidence type="ECO:0000256" key="2">
    <source>
        <dbReference type="ARBA" id="ARBA00023002"/>
    </source>
</evidence>
<evidence type="ECO:0000259" key="4">
    <source>
        <dbReference type="Pfam" id="PF08669"/>
    </source>
</evidence>
<evidence type="ECO:0000259" key="5">
    <source>
        <dbReference type="Pfam" id="PF17806"/>
    </source>
</evidence>
<dbReference type="InterPro" id="IPR028896">
    <property type="entry name" value="GcvT/YgfZ/DmdA"/>
</dbReference>
<dbReference type="AlphaFoldDB" id="A0A975B8R0"/>
<dbReference type="InterPro" id="IPR027266">
    <property type="entry name" value="TrmE/GcvT-like"/>
</dbReference>
<dbReference type="InterPro" id="IPR041117">
    <property type="entry name" value="SoxA_A3"/>
</dbReference>
<dbReference type="PANTHER" id="PTHR43757:SF2">
    <property type="entry name" value="AMINOMETHYLTRANSFERASE, MITOCHONDRIAL"/>
    <property type="match status" value="1"/>
</dbReference>
<feature type="domain" description="Aminomethyltransferase C-terminal" evidence="4">
    <location>
        <begin position="884"/>
        <end position="965"/>
    </location>
</feature>
<evidence type="ECO:0000313" key="6">
    <source>
        <dbReference type="EMBL" id="QTA80928.1"/>
    </source>
</evidence>
<dbReference type="Pfam" id="PF12831">
    <property type="entry name" value="FAD_oxidored"/>
    <property type="match status" value="1"/>
</dbReference>
<comment type="similarity">
    <text evidence="1">Belongs to the GcvT family.</text>
</comment>
<keyword evidence="7" id="KW-1185">Reference proteome</keyword>
<dbReference type="InterPro" id="IPR042204">
    <property type="entry name" value="2Fe-2S-bd_N"/>
</dbReference>
<keyword evidence="2" id="KW-0560">Oxidoreductase</keyword>
<dbReference type="SUPFAM" id="SSF101790">
    <property type="entry name" value="Aminomethyltransferase beta-barrel domain"/>
    <property type="match status" value="1"/>
</dbReference>
<organism evidence="6 7">
    <name type="scientific">Desulfonema limicola</name>
    <dbReference type="NCBI Taxonomy" id="45656"/>
    <lineage>
        <taxon>Bacteria</taxon>
        <taxon>Pseudomonadati</taxon>
        <taxon>Thermodesulfobacteriota</taxon>
        <taxon>Desulfobacteria</taxon>
        <taxon>Desulfobacterales</taxon>
        <taxon>Desulfococcaceae</taxon>
        <taxon>Desulfonema</taxon>
    </lineage>
</organism>
<proteinExistence type="inferred from homology"/>
<sequence length="973" mass="107112">MNRLKDLPTLRIEPGKKVCLSYKGKSYEGVRGDTIASALYANDVRVFARSLKYHRPRGLYSLDGECSNTMMQVDGVLNVFCENTLAAEGMNIKPQNVLGNADFDLMGFMDKLSFAMPAGFYYKIFHKPAFIWPLAIKQIRKAAGLGKISPDFRIKGNYDEIYPSADVCVAGGGPAGMCAALAAAQKGLRVIILEARPWLGGFFDYRPGIWHDDILLYQRAEELARQVKDHPFIRVFTNTYLTGVYSNDLVTAFCQGSKEDCFTQRYVEIRTKTIIGAAGCIERPLLFENNEKPGVMQPGCAHRLARTWGLLPGKSAVFSIGHDLGIEAAVDLFDLGMEIQCVADVREHGQDFNLAGELEKRKIPYYPGWTAVCAQGWKGVKKVRISSINGKHEKSFDCDILAASAGMTPVTGPLTLAGAKLEYDNHTGFFLPGHLPDKIHAAGRMLGLNNPLSIEASGTLAGLKAAADCGIPLESEIIDASDELAELPGPEMGSRFVCAPVGGKKTFICFDEDCTLKNIDQAMKDGFDVPELIKRFTSAGTGPGQGGIPGHNLPLYTANTQVSPDNSPKPTTVRTPLVPPYLAAYAGFARDMSKRTPVHESQEKSGGKMERIGVWNRARRFADDESARMEIENVRNNVGMLDASTLGKFRIFGPDALKALERVYVSSMAGVKQGRIKYSAMCNEDGCVIDDGVVTKCGENDYYLTTSTGRAGVTSEWIRFHTRYDNWDFNIVNLTDAFGVINLAGPNARKVLEKVTDADVSDTGFPFSGYREFLIQDTIFVRAMRLGFVGELSYELHVPSSYMQSLWDILQQAGKEFGIENFGLEAQSTLRMEKGHVILGSESEQRTTLHDIGLGFLWHQDKPEAKTIGAPALAQTKDQKGRLKLAGFKAESLETESIKDGSPIVDTRIRGYVCTARYSWTLKQSIGMALVDDELAAENTRLGIYEDGCNGELKYARVVPMPFYDPQGQRMRM</sequence>
<dbReference type="GO" id="GO:0016491">
    <property type="term" value="F:oxidoreductase activity"/>
    <property type="evidence" value="ECO:0007669"/>
    <property type="project" value="UniProtKB-KW"/>
</dbReference>
<dbReference type="PRINTS" id="PR00469">
    <property type="entry name" value="PNDRDTASEII"/>
</dbReference>
<dbReference type="InterPro" id="IPR041854">
    <property type="entry name" value="BFD-like_2Fe2S-bd_dom_sf"/>
</dbReference>
<evidence type="ECO:0000256" key="1">
    <source>
        <dbReference type="ARBA" id="ARBA00008609"/>
    </source>
</evidence>
<feature type="domain" description="GCVT N-terminal" evidence="3">
    <location>
        <begin position="599"/>
        <end position="861"/>
    </location>
</feature>
<evidence type="ECO:0000313" key="7">
    <source>
        <dbReference type="Proteomes" id="UP000663720"/>
    </source>
</evidence>
<dbReference type="Pfam" id="PF08669">
    <property type="entry name" value="GCV_T_C"/>
    <property type="match status" value="1"/>
</dbReference>
<evidence type="ECO:0000259" key="3">
    <source>
        <dbReference type="Pfam" id="PF01571"/>
    </source>
</evidence>
<name>A0A975B8R0_9BACT</name>
<accession>A0A975B8R0</accession>
<protein>
    <submittedName>
        <fullName evidence="6">Sarcosine oxidase, subunit alpha</fullName>
    </submittedName>
</protein>
<feature type="domain" description="SoxA A3" evidence="5">
    <location>
        <begin position="504"/>
        <end position="586"/>
    </location>
</feature>
<dbReference type="EMBL" id="CP061799">
    <property type="protein sequence ID" value="QTA80928.1"/>
    <property type="molecule type" value="Genomic_DNA"/>
</dbReference>
<gene>
    <name evidence="6" type="primary">soxA</name>
    <name evidence="6" type="ORF">dnl_32450</name>
</gene>
<dbReference type="Gene3D" id="3.50.50.60">
    <property type="entry name" value="FAD/NAD(P)-binding domain"/>
    <property type="match status" value="1"/>
</dbReference>
<dbReference type="PANTHER" id="PTHR43757">
    <property type="entry name" value="AMINOMETHYLTRANSFERASE"/>
    <property type="match status" value="1"/>
</dbReference>
<reference evidence="6" key="1">
    <citation type="journal article" date="2021" name="Microb. Physiol.">
        <title>Proteogenomic Insights into the Physiology of Marine, Sulfate-Reducing, Filamentous Desulfonema limicola and Desulfonema magnum.</title>
        <authorList>
            <person name="Schnaars V."/>
            <person name="Wohlbrand L."/>
            <person name="Scheve S."/>
            <person name="Hinrichs C."/>
            <person name="Reinhardt R."/>
            <person name="Rabus R."/>
        </authorList>
    </citation>
    <scope>NUCLEOTIDE SEQUENCE</scope>
    <source>
        <strain evidence="6">5ac10</strain>
    </source>
</reference>
<dbReference type="Pfam" id="PF01571">
    <property type="entry name" value="GCV_T"/>
    <property type="match status" value="1"/>
</dbReference>
<dbReference type="Proteomes" id="UP000663720">
    <property type="component" value="Chromosome"/>
</dbReference>
<dbReference type="SUPFAM" id="SSF51905">
    <property type="entry name" value="FAD/NAD(P)-binding domain"/>
    <property type="match status" value="1"/>
</dbReference>
<dbReference type="Gene3D" id="1.10.10.1100">
    <property type="entry name" value="BFD-like [2Fe-2S]-binding domain"/>
    <property type="match status" value="1"/>
</dbReference>
<dbReference type="SUPFAM" id="SSF103025">
    <property type="entry name" value="Folate-binding domain"/>
    <property type="match status" value="1"/>
</dbReference>
<dbReference type="RefSeq" id="WP_207692483.1">
    <property type="nucleotide sequence ID" value="NZ_CP061799.1"/>
</dbReference>